<keyword evidence="2" id="KW-0813">Transport</keyword>
<keyword evidence="3" id="KW-0547">Nucleotide-binding</keyword>
<feature type="domain" description="ABC transporter" evidence="5">
    <location>
        <begin position="13"/>
        <end position="236"/>
    </location>
</feature>
<dbReference type="InterPro" id="IPR003439">
    <property type="entry name" value="ABC_transporter-like_ATP-bd"/>
</dbReference>
<dbReference type="SMART" id="SM00382">
    <property type="entry name" value="AAA"/>
    <property type="match status" value="1"/>
</dbReference>
<evidence type="ECO:0000259" key="5">
    <source>
        <dbReference type="PROSITE" id="PS50893"/>
    </source>
</evidence>
<comment type="similarity">
    <text evidence="1">Belongs to the ABC transporter superfamily.</text>
</comment>
<dbReference type="RefSeq" id="WP_067943102.1">
    <property type="nucleotide sequence ID" value="NZ_CP014228.1"/>
</dbReference>
<evidence type="ECO:0000313" key="7">
    <source>
        <dbReference type="Proteomes" id="UP000065220"/>
    </source>
</evidence>
<dbReference type="Proteomes" id="UP000065220">
    <property type="component" value="Chromosome"/>
</dbReference>
<dbReference type="Pfam" id="PF00005">
    <property type="entry name" value="ABC_tran"/>
    <property type="match status" value="1"/>
</dbReference>
<dbReference type="OrthoDB" id="9804819at2"/>
<dbReference type="EMBL" id="CP014228">
    <property type="protein sequence ID" value="AMD87952.1"/>
    <property type="molecule type" value="Genomic_DNA"/>
</dbReference>
<evidence type="ECO:0000256" key="3">
    <source>
        <dbReference type="ARBA" id="ARBA00022741"/>
    </source>
</evidence>
<accession>A0A0X8JFK6</accession>
<dbReference type="GO" id="GO:0016887">
    <property type="term" value="F:ATP hydrolysis activity"/>
    <property type="evidence" value="ECO:0007669"/>
    <property type="project" value="InterPro"/>
</dbReference>
<reference evidence="7" key="1">
    <citation type="submission" date="2016-02" db="EMBL/GenBank/DDBJ databases">
        <authorList>
            <person name="Holder M.E."/>
            <person name="Ajami N.J."/>
            <person name="Petrosino J.F."/>
        </authorList>
    </citation>
    <scope>NUCLEOTIDE SEQUENCE [LARGE SCALE GENOMIC DNA]</scope>
    <source>
        <strain evidence="7">CCUG 36733</strain>
    </source>
</reference>
<dbReference type="STRING" id="111015.AXF14_10655"/>
<dbReference type="InterPro" id="IPR003593">
    <property type="entry name" value="AAA+_ATPase"/>
</dbReference>
<sequence length="253" mass="26380">MTTAPSPTVPAGLALRGVTCSYGRQRVLDGLDLTARPGRVYALLGPNGAGKSTTLSVALGLLRADSGSVEVLGRPWSREALRHVGASINGPALFPQLSARGNLLVHCRLTGTDPAVIDPVLAAVGLAGTGRKRARGFSTGMRMRLALAMALLTDPEVLILDEPQNGLDPQGIIELRDLLRSLARAGRTVIVSSHQLGEMARMADDVGVLVGGRLVYEGPLDGLADRTSSTSLEDAYLALVTGRTAASTTEALR</sequence>
<dbReference type="Gene3D" id="3.40.50.300">
    <property type="entry name" value="P-loop containing nucleotide triphosphate hydrolases"/>
    <property type="match status" value="1"/>
</dbReference>
<dbReference type="SUPFAM" id="SSF52540">
    <property type="entry name" value="P-loop containing nucleoside triphosphate hydrolases"/>
    <property type="match status" value="1"/>
</dbReference>
<dbReference type="PROSITE" id="PS50893">
    <property type="entry name" value="ABC_TRANSPORTER_2"/>
    <property type="match status" value="1"/>
</dbReference>
<gene>
    <name evidence="6" type="ORF">AXF14_10655</name>
</gene>
<evidence type="ECO:0000256" key="4">
    <source>
        <dbReference type="ARBA" id="ARBA00022840"/>
    </source>
</evidence>
<keyword evidence="4 6" id="KW-0067">ATP-binding</keyword>
<dbReference type="PANTHER" id="PTHR43335:SF4">
    <property type="entry name" value="ABC TRANSPORTER, ATP-BINDING PROTEIN"/>
    <property type="match status" value="1"/>
</dbReference>
<name>A0A0X8JFK6_ACTRD</name>
<evidence type="ECO:0000256" key="1">
    <source>
        <dbReference type="ARBA" id="ARBA00005417"/>
    </source>
</evidence>
<organism evidence="6 7">
    <name type="scientific">Actinomyces radicidentis</name>
    <dbReference type="NCBI Taxonomy" id="111015"/>
    <lineage>
        <taxon>Bacteria</taxon>
        <taxon>Bacillati</taxon>
        <taxon>Actinomycetota</taxon>
        <taxon>Actinomycetes</taxon>
        <taxon>Actinomycetales</taxon>
        <taxon>Actinomycetaceae</taxon>
        <taxon>Actinomyces</taxon>
    </lineage>
</organism>
<dbReference type="PANTHER" id="PTHR43335">
    <property type="entry name" value="ABC TRANSPORTER, ATP-BINDING PROTEIN"/>
    <property type="match status" value="1"/>
</dbReference>
<evidence type="ECO:0000313" key="6">
    <source>
        <dbReference type="EMBL" id="AMD87952.1"/>
    </source>
</evidence>
<dbReference type="KEGG" id="ard:AXF14_10655"/>
<keyword evidence="7" id="KW-1185">Reference proteome</keyword>
<proteinExistence type="inferred from homology"/>
<evidence type="ECO:0000256" key="2">
    <source>
        <dbReference type="ARBA" id="ARBA00022448"/>
    </source>
</evidence>
<dbReference type="InterPro" id="IPR027417">
    <property type="entry name" value="P-loop_NTPase"/>
</dbReference>
<dbReference type="AlphaFoldDB" id="A0A0X8JFK6"/>
<dbReference type="GO" id="GO:0005524">
    <property type="term" value="F:ATP binding"/>
    <property type="evidence" value="ECO:0007669"/>
    <property type="project" value="UniProtKB-KW"/>
</dbReference>
<protein>
    <submittedName>
        <fullName evidence="6">Bacitracin ABC transporter ATP-binding protein</fullName>
    </submittedName>
</protein>